<reference evidence="1" key="1">
    <citation type="journal article" date="2023" name="G3 (Bethesda)">
        <title>A reference genome for the long-term kleptoplast-retaining sea slug Elysia crispata morphotype clarki.</title>
        <authorList>
            <person name="Eastman K.E."/>
            <person name="Pendleton A.L."/>
            <person name="Shaikh M.A."/>
            <person name="Suttiyut T."/>
            <person name="Ogas R."/>
            <person name="Tomko P."/>
            <person name="Gavelis G."/>
            <person name="Widhalm J.R."/>
            <person name="Wisecaver J.H."/>
        </authorList>
    </citation>
    <scope>NUCLEOTIDE SEQUENCE</scope>
    <source>
        <strain evidence="1">ECLA1</strain>
    </source>
</reference>
<sequence length="131" mass="14760">MLFSFWYCPRFLDIGNTMHVLYENYRKSLAFIASSTVFVPSRTGQTPSHDANTPNRTVDPPLELTHRLFLSASFLRSYSRHGHLLHASHSAPNNLISRFMTPKIGVSTRVGPEKLGMDKWGLVAEGLLELS</sequence>
<dbReference type="EMBL" id="JAWDGP010004062">
    <property type="protein sequence ID" value="KAK3768322.1"/>
    <property type="molecule type" value="Genomic_DNA"/>
</dbReference>
<gene>
    <name evidence="1" type="ORF">RRG08_031114</name>
</gene>
<evidence type="ECO:0000313" key="2">
    <source>
        <dbReference type="Proteomes" id="UP001283361"/>
    </source>
</evidence>
<proteinExistence type="predicted"/>
<comment type="caution">
    <text evidence="1">The sequence shown here is derived from an EMBL/GenBank/DDBJ whole genome shotgun (WGS) entry which is preliminary data.</text>
</comment>
<dbReference type="AlphaFoldDB" id="A0AAE0ZFE1"/>
<dbReference type="Proteomes" id="UP001283361">
    <property type="component" value="Unassembled WGS sequence"/>
</dbReference>
<accession>A0AAE0ZFE1</accession>
<protein>
    <submittedName>
        <fullName evidence="1">Uncharacterized protein</fullName>
    </submittedName>
</protein>
<name>A0AAE0ZFE1_9GAST</name>
<evidence type="ECO:0000313" key="1">
    <source>
        <dbReference type="EMBL" id="KAK3768322.1"/>
    </source>
</evidence>
<keyword evidence="2" id="KW-1185">Reference proteome</keyword>
<organism evidence="1 2">
    <name type="scientific">Elysia crispata</name>
    <name type="common">lettuce slug</name>
    <dbReference type="NCBI Taxonomy" id="231223"/>
    <lineage>
        <taxon>Eukaryota</taxon>
        <taxon>Metazoa</taxon>
        <taxon>Spiralia</taxon>
        <taxon>Lophotrochozoa</taxon>
        <taxon>Mollusca</taxon>
        <taxon>Gastropoda</taxon>
        <taxon>Heterobranchia</taxon>
        <taxon>Euthyneura</taxon>
        <taxon>Panpulmonata</taxon>
        <taxon>Sacoglossa</taxon>
        <taxon>Placobranchoidea</taxon>
        <taxon>Plakobranchidae</taxon>
        <taxon>Elysia</taxon>
    </lineage>
</organism>